<feature type="domain" description="Amidohydrolase-related" evidence="2">
    <location>
        <begin position="19"/>
        <end position="269"/>
    </location>
</feature>
<dbReference type="EMBL" id="JBEPCU010000012">
    <property type="protein sequence ID" value="MER6975848.1"/>
    <property type="molecule type" value="Genomic_DNA"/>
</dbReference>
<dbReference type="SUPFAM" id="SSF51556">
    <property type="entry name" value="Metallo-dependent hydrolases"/>
    <property type="match status" value="1"/>
</dbReference>
<dbReference type="PANTHER" id="PTHR21240:SF28">
    <property type="entry name" value="ISO-OROTATE DECARBOXYLASE (EUROFUNG)"/>
    <property type="match status" value="1"/>
</dbReference>
<evidence type="ECO:0000313" key="4">
    <source>
        <dbReference type="Proteomes" id="UP001458415"/>
    </source>
</evidence>
<name>A0ABV1VV86_9ACTN</name>
<proteinExistence type="predicted"/>
<dbReference type="InterPro" id="IPR032465">
    <property type="entry name" value="ACMSD"/>
</dbReference>
<gene>
    <name evidence="3" type="ORF">ABT317_02010</name>
</gene>
<accession>A0ABV1VV86</accession>
<evidence type="ECO:0000259" key="2">
    <source>
        <dbReference type="Pfam" id="PF04909"/>
    </source>
</evidence>
<keyword evidence="1" id="KW-0456">Lyase</keyword>
<dbReference type="Pfam" id="PF04909">
    <property type="entry name" value="Amidohydro_2"/>
    <property type="match status" value="1"/>
</dbReference>
<organism evidence="3 4">
    <name type="scientific">Streptomyces carpinensis</name>
    <dbReference type="NCBI Taxonomy" id="66369"/>
    <lineage>
        <taxon>Bacteria</taxon>
        <taxon>Bacillati</taxon>
        <taxon>Actinomycetota</taxon>
        <taxon>Actinomycetes</taxon>
        <taxon>Kitasatosporales</taxon>
        <taxon>Streptomycetaceae</taxon>
        <taxon>Streptomyces</taxon>
    </lineage>
</organism>
<reference evidence="3 4" key="1">
    <citation type="submission" date="2024-06" db="EMBL/GenBank/DDBJ databases">
        <title>The Natural Products Discovery Center: Release of the First 8490 Sequenced Strains for Exploring Actinobacteria Biosynthetic Diversity.</title>
        <authorList>
            <person name="Kalkreuter E."/>
            <person name="Kautsar S.A."/>
            <person name="Yang D."/>
            <person name="Bader C.D."/>
            <person name="Teijaro C.N."/>
            <person name="Fluegel L."/>
            <person name="Davis C.M."/>
            <person name="Simpson J.R."/>
            <person name="Lauterbach L."/>
            <person name="Steele A.D."/>
            <person name="Gui C."/>
            <person name="Meng S."/>
            <person name="Li G."/>
            <person name="Viehrig K."/>
            <person name="Ye F."/>
            <person name="Su P."/>
            <person name="Kiefer A.F."/>
            <person name="Nichols A."/>
            <person name="Cepeda A.J."/>
            <person name="Yan W."/>
            <person name="Fan B."/>
            <person name="Jiang Y."/>
            <person name="Adhikari A."/>
            <person name="Zheng C.-J."/>
            <person name="Schuster L."/>
            <person name="Cowan T.M."/>
            <person name="Smanski M.J."/>
            <person name="Chevrette M.G."/>
            <person name="De Carvalho L.P.S."/>
            <person name="Shen B."/>
        </authorList>
    </citation>
    <scope>NUCLEOTIDE SEQUENCE [LARGE SCALE GENOMIC DNA]</scope>
    <source>
        <strain evidence="3 4">NPDC000634</strain>
    </source>
</reference>
<dbReference type="Proteomes" id="UP001458415">
    <property type="component" value="Unassembled WGS sequence"/>
</dbReference>
<dbReference type="InterPro" id="IPR032466">
    <property type="entry name" value="Metal_Hydrolase"/>
</dbReference>
<keyword evidence="4" id="KW-1185">Reference proteome</keyword>
<dbReference type="InterPro" id="IPR006680">
    <property type="entry name" value="Amidohydro-rel"/>
</dbReference>
<sequence length="287" mass="32133">MKSRTDDVERMTMTAPLLCDAHTHVWPDKIAAKALAGRVDFMEPEFDGTVAGLTRTLDRAGISRCVVMGIADEAKYLHRTNEFIGGLRSERLVPFGTIHPDLPVEENIDSLRSNGVVGIKLHPLFQRFRLDDERLLAILDALGDEFPVIAHVGKGGVPETDQLATPAMLAAIIDQLPRLRLMATHFGGFHRLEEVEEHVIGRNVVLETSWPPTLRALGKERVVDLIRRHGVHRVVFGSDWPMSNPTECMDVIRDLGLEPDEVDAVLGRNLDRWLDGVRIEQPLEKRS</sequence>
<dbReference type="Gene3D" id="3.20.20.140">
    <property type="entry name" value="Metal-dependent hydrolases"/>
    <property type="match status" value="1"/>
</dbReference>
<comment type="caution">
    <text evidence="3">The sequence shown here is derived from an EMBL/GenBank/DDBJ whole genome shotgun (WGS) entry which is preliminary data.</text>
</comment>
<dbReference type="PANTHER" id="PTHR21240">
    <property type="entry name" value="2-AMINO-3-CARBOXYLMUCONATE-6-SEMIALDEHYDE DECARBOXYLASE"/>
    <property type="match status" value="1"/>
</dbReference>
<dbReference type="CDD" id="cd01292">
    <property type="entry name" value="metallo-dependent_hydrolases"/>
    <property type="match status" value="1"/>
</dbReference>
<evidence type="ECO:0000256" key="1">
    <source>
        <dbReference type="ARBA" id="ARBA00023239"/>
    </source>
</evidence>
<protein>
    <submittedName>
        <fullName evidence="3">Amidohydrolase family protein</fullName>
    </submittedName>
</protein>
<evidence type="ECO:0000313" key="3">
    <source>
        <dbReference type="EMBL" id="MER6975848.1"/>
    </source>
</evidence>